<dbReference type="AlphaFoldDB" id="A0A0K8P6N9"/>
<reference evidence="3" key="1">
    <citation type="submission" date="2015-07" db="EMBL/GenBank/DDBJ databases">
        <title>Discovery of a poly(ethylene terephthalate assimilation.</title>
        <authorList>
            <person name="Yoshida S."/>
            <person name="Hiraga K."/>
            <person name="Takehana T."/>
            <person name="Taniguchi I."/>
            <person name="Yamaji H."/>
            <person name="Maeda Y."/>
            <person name="Toyohara K."/>
            <person name="Miyamoto K."/>
            <person name="Kimura Y."/>
            <person name="Oda K."/>
        </authorList>
    </citation>
    <scope>NUCLEOTIDE SEQUENCE [LARGE SCALE GENOMIC DNA]</scope>
    <source>
        <strain evidence="3">NBRC 110686 / TISTR 2288 / 201-F6</strain>
    </source>
</reference>
<protein>
    <submittedName>
        <fullName evidence="2">Uncharacterized protein</fullName>
    </submittedName>
</protein>
<feature type="coiled-coil region" evidence="1">
    <location>
        <begin position="42"/>
        <end position="90"/>
    </location>
</feature>
<evidence type="ECO:0000313" key="3">
    <source>
        <dbReference type="Proteomes" id="UP000037660"/>
    </source>
</evidence>
<dbReference type="RefSeq" id="WP_054021795.1">
    <property type="nucleotide sequence ID" value="NZ_BBYR01000060.1"/>
</dbReference>
<accession>A0A0K8P6N9</accession>
<name>A0A0K8P6N9_PISS1</name>
<dbReference type="STRING" id="1547922.ISF6_4079"/>
<dbReference type="Proteomes" id="UP000037660">
    <property type="component" value="Unassembled WGS sequence"/>
</dbReference>
<organism evidence="2 3">
    <name type="scientific">Piscinibacter sakaiensis</name>
    <name type="common">Ideonella sakaiensis</name>
    <dbReference type="NCBI Taxonomy" id="1547922"/>
    <lineage>
        <taxon>Bacteria</taxon>
        <taxon>Pseudomonadati</taxon>
        <taxon>Pseudomonadota</taxon>
        <taxon>Betaproteobacteria</taxon>
        <taxon>Burkholderiales</taxon>
        <taxon>Sphaerotilaceae</taxon>
        <taxon>Piscinibacter</taxon>
    </lineage>
</organism>
<sequence length="217" mass="22861">MRTLGRVASIAVLAALLVGGIAALAYGWGRTAGSAAVPRQEAAQARAALQAYQADVRRVDQATDRYLADHRALEDRYAQLDREHRALLKRHRLIVPQRTAVAVAPLQCDGGVQRAPDLAADQAGRIELPDAARDADGELQLTLAAVRVWNAALTGRDAPAGACGAAAAAAGADAACAEGSGLGIADAWDNHAANARACAEDRQRYRHLIEFLTAEER</sequence>
<keyword evidence="1" id="KW-0175">Coiled coil</keyword>
<evidence type="ECO:0000256" key="1">
    <source>
        <dbReference type="SAM" id="Coils"/>
    </source>
</evidence>
<evidence type="ECO:0000313" key="2">
    <source>
        <dbReference type="EMBL" id="GAP37885.1"/>
    </source>
</evidence>
<dbReference type="EMBL" id="BBYR01000060">
    <property type="protein sequence ID" value="GAP37885.1"/>
    <property type="molecule type" value="Genomic_DNA"/>
</dbReference>
<gene>
    <name evidence="2" type="ORF">ISF6_4079</name>
</gene>
<reference evidence="2 3" key="2">
    <citation type="journal article" date="2016" name="Science">
        <title>A bacterium that degrades and assimilates poly(ethylene terephthalate).</title>
        <authorList>
            <person name="Yoshida S."/>
            <person name="Hiraga K."/>
            <person name="Takehana T."/>
            <person name="Taniguchi I."/>
            <person name="Yamaji H."/>
            <person name="Maeda Y."/>
            <person name="Toyohara K."/>
            <person name="Miyamoto K."/>
            <person name="Kimura Y."/>
            <person name="Oda K."/>
        </authorList>
    </citation>
    <scope>NUCLEOTIDE SEQUENCE [LARGE SCALE GENOMIC DNA]</scope>
    <source>
        <strain evidence="3">NBRC 110686 / TISTR 2288 / 201-F6</strain>
    </source>
</reference>
<proteinExistence type="predicted"/>
<comment type="caution">
    <text evidence="2">The sequence shown here is derived from an EMBL/GenBank/DDBJ whole genome shotgun (WGS) entry which is preliminary data.</text>
</comment>
<keyword evidence="3" id="KW-1185">Reference proteome</keyword>